<accession>A0ACA9LG90</accession>
<comment type="caution">
    <text evidence="1">The sequence shown here is derived from an EMBL/GenBank/DDBJ whole genome shotgun (WGS) entry which is preliminary data.</text>
</comment>
<sequence>ELEESYKISESNQNILELTKVSSNEQEPKDNEETSDNNQKNLKEKEYTFKED</sequence>
<gene>
    <name evidence="1" type="ORF">DHETER_LOCUS3936</name>
</gene>
<dbReference type="EMBL" id="CAJVPU010003680">
    <property type="protein sequence ID" value="CAG8521454.1"/>
    <property type="molecule type" value="Genomic_DNA"/>
</dbReference>
<organism evidence="1 2">
    <name type="scientific">Dentiscutata heterogama</name>
    <dbReference type="NCBI Taxonomy" id="1316150"/>
    <lineage>
        <taxon>Eukaryota</taxon>
        <taxon>Fungi</taxon>
        <taxon>Fungi incertae sedis</taxon>
        <taxon>Mucoromycota</taxon>
        <taxon>Glomeromycotina</taxon>
        <taxon>Glomeromycetes</taxon>
        <taxon>Diversisporales</taxon>
        <taxon>Gigasporaceae</taxon>
        <taxon>Dentiscutata</taxon>
    </lineage>
</organism>
<keyword evidence="2" id="KW-1185">Reference proteome</keyword>
<name>A0ACA9LG90_9GLOM</name>
<proteinExistence type="predicted"/>
<dbReference type="Proteomes" id="UP000789702">
    <property type="component" value="Unassembled WGS sequence"/>
</dbReference>
<reference evidence="1" key="1">
    <citation type="submission" date="2021-06" db="EMBL/GenBank/DDBJ databases">
        <authorList>
            <person name="Kallberg Y."/>
            <person name="Tangrot J."/>
            <person name="Rosling A."/>
        </authorList>
    </citation>
    <scope>NUCLEOTIDE SEQUENCE</scope>
    <source>
        <strain evidence="1">IL203A</strain>
    </source>
</reference>
<evidence type="ECO:0000313" key="1">
    <source>
        <dbReference type="EMBL" id="CAG8521454.1"/>
    </source>
</evidence>
<feature type="non-terminal residue" evidence="1">
    <location>
        <position position="1"/>
    </location>
</feature>
<evidence type="ECO:0000313" key="2">
    <source>
        <dbReference type="Proteomes" id="UP000789702"/>
    </source>
</evidence>
<protein>
    <submittedName>
        <fullName evidence="1">6070_t:CDS:1</fullName>
    </submittedName>
</protein>